<evidence type="ECO:0000259" key="3">
    <source>
        <dbReference type="PROSITE" id="PS50110"/>
    </source>
</evidence>
<dbReference type="PANTHER" id="PTHR44520:SF2">
    <property type="entry name" value="RESPONSE REGULATOR RCP1"/>
    <property type="match status" value="1"/>
</dbReference>
<dbReference type="SMART" id="SM00091">
    <property type="entry name" value="PAS"/>
    <property type="match status" value="2"/>
</dbReference>
<protein>
    <submittedName>
        <fullName evidence="4">Transcriptional regulator</fullName>
    </submittedName>
</protein>
<dbReference type="Gene3D" id="3.40.50.2300">
    <property type="match status" value="1"/>
</dbReference>
<dbReference type="Pfam" id="PF08448">
    <property type="entry name" value="PAS_4"/>
    <property type="match status" value="1"/>
</dbReference>
<dbReference type="PANTHER" id="PTHR44520">
    <property type="entry name" value="RESPONSE REGULATOR RCP1-RELATED"/>
    <property type="match status" value="1"/>
</dbReference>
<feature type="domain" description="Response regulatory" evidence="3">
    <location>
        <begin position="354"/>
        <end position="475"/>
    </location>
</feature>
<dbReference type="InterPro" id="IPR001789">
    <property type="entry name" value="Sig_transdc_resp-reg_receiver"/>
</dbReference>
<evidence type="ECO:0000313" key="4">
    <source>
        <dbReference type="EMBL" id="EIM72844.1"/>
    </source>
</evidence>
<dbReference type="Proteomes" id="UP000005551">
    <property type="component" value="Unassembled WGS sequence"/>
</dbReference>
<keyword evidence="5" id="KW-1185">Reference proteome</keyword>
<accession>I5BTE2</accession>
<reference evidence="4 5" key="1">
    <citation type="submission" date="2012-05" db="EMBL/GenBank/DDBJ databases">
        <title>Genome sequence of Nitritalea halalkaliphila LW7.</title>
        <authorList>
            <person name="Jangir P.K."/>
            <person name="Singh A."/>
            <person name="Shivaji S."/>
            <person name="Sharma R."/>
        </authorList>
    </citation>
    <scope>NUCLEOTIDE SEQUENCE [LARGE SCALE GENOMIC DNA]</scope>
    <source>
        <strain evidence="4 5">LW7</strain>
    </source>
</reference>
<dbReference type="OrthoDB" id="9124519at2"/>
<name>I5BTE2_9BACT</name>
<dbReference type="CDD" id="cd00130">
    <property type="entry name" value="PAS"/>
    <property type="match status" value="1"/>
</dbReference>
<dbReference type="PROSITE" id="PS50110">
    <property type="entry name" value="RESPONSE_REGULATORY"/>
    <property type="match status" value="1"/>
</dbReference>
<gene>
    <name evidence="4" type="ORF">A3SI_19211</name>
</gene>
<dbReference type="AlphaFoldDB" id="I5BTE2"/>
<organism evidence="4 5">
    <name type="scientific">Nitritalea halalkaliphila LW7</name>
    <dbReference type="NCBI Taxonomy" id="1189621"/>
    <lineage>
        <taxon>Bacteria</taxon>
        <taxon>Pseudomonadati</taxon>
        <taxon>Bacteroidota</taxon>
        <taxon>Cytophagia</taxon>
        <taxon>Cytophagales</taxon>
        <taxon>Cyclobacteriaceae</taxon>
        <taxon>Nitritalea</taxon>
    </lineage>
</organism>
<comment type="caution">
    <text evidence="4">The sequence shown here is derived from an EMBL/GenBank/DDBJ whole genome shotgun (WGS) entry which is preliminary data.</text>
</comment>
<dbReference type="Pfam" id="PF13426">
    <property type="entry name" value="PAS_9"/>
    <property type="match status" value="1"/>
</dbReference>
<evidence type="ECO:0000313" key="5">
    <source>
        <dbReference type="Proteomes" id="UP000005551"/>
    </source>
</evidence>
<dbReference type="Gene3D" id="3.30.450.20">
    <property type="entry name" value="PAS domain"/>
    <property type="match status" value="2"/>
</dbReference>
<proteinExistence type="predicted"/>
<evidence type="ECO:0000256" key="2">
    <source>
        <dbReference type="SAM" id="MobiDB-lite"/>
    </source>
</evidence>
<dbReference type="SMART" id="SM00448">
    <property type="entry name" value="REC"/>
    <property type="match status" value="1"/>
</dbReference>
<dbReference type="InterPro" id="IPR000014">
    <property type="entry name" value="PAS"/>
</dbReference>
<dbReference type="STRING" id="1189621.A3SI_19211"/>
<dbReference type="GO" id="GO:0000160">
    <property type="term" value="P:phosphorelay signal transduction system"/>
    <property type="evidence" value="ECO:0007669"/>
    <property type="project" value="InterPro"/>
</dbReference>
<dbReference type="InterPro" id="IPR013656">
    <property type="entry name" value="PAS_4"/>
</dbReference>
<evidence type="ECO:0000256" key="1">
    <source>
        <dbReference type="PROSITE-ProRule" id="PRU00169"/>
    </source>
</evidence>
<feature type="region of interest" description="Disordered" evidence="2">
    <location>
        <begin position="324"/>
        <end position="345"/>
    </location>
</feature>
<dbReference type="SUPFAM" id="SSF52172">
    <property type="entry name" value="CheY-like"/>
    <property type="match status" value="1"/>
</dbReference>
<dbReference type="InterPro" id="IPR011006">
    <property type="entry name" value="CheY-like_superfamily"/>
</dbReference>
<dbReference type="NCBIfam" id="TIGR00229">
    <property type="entry name" value="sensory_box"/>
    <property type="match status" value="1"/>
</dbReference>
<dbReference type="RefSeq" id="WP_009057440.1">
    <property type="nucleotide sequence ID" value="NZ_AJYA01000074.1"/>
</dbReference>
<dbReference type="Pfam" id="PF00072">
    <property type="entry name" value="Response_reg"/>
    <property type="match status" value="1"/>
</dbReference>
<dbReference type="InterPro" id="IPR035965">
    <property type="entry name" value="PAS-like_dom_sf"/>
</dbReference>
<keyword evidence="1" id="KW-0597">Phosphoprotein</keyword>
<dbReference type="SUPFAM" id="SSF55785">
    <property type="entry name" value="PYP-like sensor domain (PAS domain)"/>
    <property type="match status" value="2"/>
</dbReference>
<dbReference type="EMBL" id="AJYA01000074">
    <property type="protein sequence ID" value="EIM72844.1"/>
    <property type="molecule type" value="Genomic_DNA"/>
</dbReference>
<dbReference type="CDD" id="cd00156">
    <property type="entry name" value="REC"/>
    <property type="match status" value="1"/>
</dbReference>
<dbReference type="InterPro" id="IPR052893">
    <property type="entry name" value="TCS_response_regulator"/>
</dbReference>
<sequence>MIREEANKNAILNSVQEGVWAVDRDMRFIFFNDVIKWDMEVDFGQKIAIGDSLLDALPEKDRAYYRIAYDHVFETGKPFYTEEKIQTNKRVRYLELNFYPIVQDDVVEGIAVFSKDVSDRRAIDAALAEKETRLAQVFNKAGLPMLLVALENGRIVEINEKAKELYGPQTSAIQNLTYAELTGDKKASLEEMKADIGRETAKTWFSQHKNAAKEPIAVELSGSLIHVNGKEMLHLAIYDVTKEQQHLQTITAQNKLLKNITWSQSHLMRAPLTKILSLSQLIRQKDFSILTEEHALDKLTLASMELDQAIREITKKITISKSMLTPDTTKQPASETTHPPSDVTGIPKRATVKRYILIDDDNMMHLLHRQILKLVDPDATAIHTFLNPKEGLAYLRSERDNLQETLLFLDINMPEMSGWELLDACMLEDIQPRVIILSSSEDEEDVQKAFSYPAVIEYMTKPLSKEKLAHFLGKE</sequence>
<feature type="modified residue" description="4-aspartylphosphate" evidence="1">
    <location>
        <position position="410"/>
    </location>
</feature>
<feature type="compositionally biased region" description="Polar residues" evidence="2">
    <location>
        <begin position="324"/>
        <end position="339"/>
    </location>
</feature>